<accession>A0A251SGM5</accession>
<organism evidence="2 3">
    <name type="scientific">Helianthus annuus</name>
    <name type="common">Common sunflower</name>
    <dbReference type="NCBI Taxonomy" id="4232"/>
    <lineage>
        <taxon>Eukaryota</taxon>
        <taxon>Viridiplantae</taxon>
        <taxon>Streptophyta</taxon>
        <taxon>Embryophyta</taxon>
        <taxon>Tracheophyta</taxon>
        <taxon>Spermatophyta</taxon>
        <taxon>Magnoliopsida</taxon>
        <taxon>eudicotyledons</taxon>
        <taxon>Gunneridae</taxon>
        <taxon>Pentapetalae</taxon>
        <taxon>asterids</taxon>
        <taxon>campanulids</taxon>
        <taxon>Asterales</taxon>
        <taxon>Asteraceae</taxon>
        <taxon>Asteroideae</taxon>
        <taxon>Heliantheae alliance</taxon>
        <taxon>Heliantheae</taxon>
        <taxon>Helianthus</taxon>
    </lineage>
</organism>
<reference evidence="1 3" key="1">
    <citation type="journal article" date="2017" name="Nature">
        <title>The sunflower genome provides insights into oil metabolism, flowering and Asterid evolution.</title>
        <authorList>
            <person name="Badouin H."/>
            <person name="Gouzy J."/>
            <person name="Grassa C.J."/>
            <person name="Murat F."/>
            <person name="Staton S.E."/>
            <person name="Cottret L."/>
            <person name="Lelandais-Briere C."/>
            <person name="Owens G.L."/>
            <person name="Carrere S."/>
            <person name="Mayjonade B."/>
            <person name="Legrand L."/>
            <person name="Gill N."/>
            <person name="Kane N.C."/>
            <person name="Bowers J.E."/>
            <person name="Hubner S."/>
            <person name="Bellec A."/>
            <person name="Berard A."/>
            <person name="Berges H."/>
            <person name="Blanchet N."/>
            <person name="Boniface M.C."/>
            <person name="Brunel D."/>
            <person name="Catrice O."/>
            <person name="Chaidir N."/>
            <person name="Claudel C."/>
            <person name="Donnadieu C."/>
            <person name="Faraut T."/>
            <person name="Fievet G."/>
            <person name="Helmstetter N."/>
            <person name="King M."/>
            <person name="Knapp S.J."/>
            <person name="Lai Z."/>
            <person name="Le Paslier M.C."/>
            <person name="Lippi Y."/>
            <person name="Lorenzon L."/>
            <person name="Mandel J.R."/>
            <person name="Marage G."/>
            <person name="Marchand G."/>
            <person name="Marquand E."/>
            <person name="Bret-Mestries E."/>
            <person name="Morien E."/>
            <person name="Nambeesan S."/>
            <person name="Nguyen T."/>
            <person name="Pegot-Espagnet P."/>
            <person name="Pouilly N."/>
            <person name="Raftis F."/>
            <person name="Sallet E."/>
            <person name="Schiex T."/>
            <person name="Thomas J."/>
            <person name="Vandecasteele C."/>
            <person name="Vares D."/>
            <person name="Vear F."/>
            <person name="Vautrin S."/>
            <person name="Crespi M."/>
            <person name="Mangin B."/>
            <person name="Burke J.M."/>
            <person name="Salse J."/>
            <person name="Munos S."/>
            <person name="Vincourt P."/>
            <person name="Rieseberg L.H."/>
            <person name="Langlade N.B."/>
        </authorList>
    </citation>
    <scope>NUCLEOTIDE SEQUENCE [LARGE SCALE GENOMIC DNA]</scope>
    <source>
        <strain evidence="3">cv. SF193</strain>
        <tissue evidence="1">Leaves</tissue>
    </source>
</reference>
<evidence type="ECO:0000313" key="2">
    <source>
        <dbReference type="EMBL" id="OTF97702.1"/>
    </source>
</evidence>
<proteinExistence type="predicted"/>
<reference evidence="1" key="3">
    <citation type="submission" date="2020-06" db="EMBL/GenBank/DDBJ databases">
        <title>Helianthus annuus Genome sequencing and assembly Release 2.</title>
        <authorList>
            <person name="Gouzy J."/>
            <person name="Langlade N."/>
            <person name="Munos S."/>
        </authorList>
    </citation>
    <scope>NUCLEOTIDE SEQUENCE</scope>
    <source>
        <tissue evidence="1">Leaves</tissue>
    </source>
</reference>
<sequence length="58" mass="6840">MVVLDFLDKQRKISCTCTIWPEHEIQNPEFVENYSRLVMKEQADVANQSSISPRMQRV</sequence>
<dbReference type="AlphaFoldDB" id="A0A251SGM5"/>
<gene>
    <name evidence="2" type="ORF">HannXRQ_Chr14g0437501</name>
    <name evidence="1" type="ORF">HanXRQr2_Chr14g0637761</name>
</gene>
<evidence type="ECO:0000313" key="3">
    <source>
        <dbReference type="Proteomes" id="UP000215914"/>
    </source>
</evidence>
<dbReference type="EMBL" id="CM007903">
    <property type="protein sequence ID" value="OTF97702.1"/>
    <property type="molecule type" value="Genomic_DNA"/>
</dbReference>
<protein>
    <submittedName>
        <fullName evidence="2">Uncharacterized protein</fullName>
    </submittedName>
</protein>
<evidence type="ECO:0000313" key="1">
    <source>
        <dbReference type="EMBL" id="KAF5768554.1"/>
    </source>
</evidence>
<dbReference type="EMBL" id="MNCJ02000329">
    <property type="protein sequence ID" value="KAF5768554.1"/>
    <property type="molecule type" value="Genomic_DNA"/>
</dbReference>
<dbReference type="Gramene" id="mRNA:HanXRQr2_Chr14g0637761">
    <property type="protein sequence ID" value="mRNA:HanXRQr2_Chr14g0637761"/>
    <property type="gene ID" value="HanXRQr2_Chr14g0637761"/>
</dbReference>
<reference evidence="2" key="2">
    <citation type="submission" date="2017-02" db="EMBL/GenBank/DDBJ databases">
        <title>Sunflower complete genome.</title>
        <authorList>
            <person name="Langlade N."/>
            <person name="Munos S."/>
        </authorList>
    </citation>
    <scope>NUCLEOTIDE SEQUENCE [LARGE SCALE GENOMIC DNA]</scope>
    <source>
        <tissue evidence="2">Leaves</tissue>
    </source>
</reference>
<dbReference type="InParanoid" id="A0A251SGM5"/>
<keyword evidence="3" id="KW-1185">Reference proteome</keyword>
<dbReference type="Proteomes" id="UP000215914">
    <property type="component" value="Chromosome 14"/>
</dbReference>
<name>A0A251SGM5_HELAN</name>